<dbReference type="Proteomes" id="UP001281614">
    <property type="component" value="Unassembled WGS sequence"/>
</dbReference>
<evidence type="ECO:0000256" key="1">
    <source>
        <dbReference type="SAM" id="MobiDB-lite"/>
    </source>
</evidence>
<name>A0AAE0D084_COLKA</name>
<comment type="caution">
    <text evidence="4">The sequence shown here is derived from an EMBL/GenBank/DDBJ whole genome shotgun (WGS) entry which is preliminary data.</text>
</comment>
<feature type="transmembrane region" description="Helical" evidence="2">
    <location>
        <begin position="211"/>
        <end position="232"/>
    </location>
</feature>
<feature type="region of interest" description="Disordered" evidence="1">
    <location>
        <begin position="178"/>
        <end position="202"/>
    </location>
</feature>
<keyword evidence="5" id="KW-1185">Reference proteome</keyword>
<feature type="chain" id="PRO_5042136420" description="GPI anchored protein" evidence="3">
    <location>
        <begin position="23"/>
        <end position="233"/>
    </location>
</feature>
<gene>
    <name evidence="4" type="ORF">CKAH01_08372</name>
</gene>
<evidence type="ECO:0000313" key="4">
    <source>
        <dbReference type="EMBL" id="KAK2733577.1"/>
    </source>
</evidence>
<keyword evidence="2" id="KW-1133">Transmembrane helix</keyword>
<keyword evidence="3" id="KW-0732">Signal</keyword>
<dbReference type="AlphaFoldDB" id="A0AAE0D084"/>
<organism evidence="4 5">
    <name type="scientific">Colletotrichum kahawae</name>
    <name type="common">Coffee berry disease fungus</name>
    <dbReference type="NCBI Taxonomy" id="34407"/>
    <lineage>
        <taxon>Eukaryota</taxon>
        <taxon>Fungi</taxon>
        <taxon>Dikarya</taxon>
        <taxon>Ascomycota</taxon>
        <taxon>Pezizomycotina</taxon>
        <taxon>Sordariomycetes</taxon>
        <taxon>Hypocreomycetidae</taxon>
        <taxon>Glomerellales</taxon>
        <taxon>Glomerellaceae</taxon>
        <taxon>Colletotrichum</taxon>
        <taxon>Colletotrichum gloeosporioides species complex</taxon>
    </lineage>
</organism>
<dbReference type="EMBL" id="VYYT01000499">
    <property type="protein sequence ID" value="KAK2733577.1"/>
    <property type="molecule type" value="Genomic_DNA"/>
</dbReference>
<accession>A0AAE0D084</accession>
<evidence type="ECO:0008006" key="6">
    <source>
        <dbReference type="Google" id="ProtNLM"/>
    </source>
</evidence>
<feature type="compositionally biased region" description="Polar residues" evidence="1">
    <location>
        <begin position="186"/>
        <end position="198"/>
    </location>
</feature>
<keyword evidence="2" id="KW-0812">Transmembrane</keyword>
<evidence type="ECO:0000313" key="5">
    <source>
        <dbReference type="Proteomes" id="UP001281614"/>
    </source>
</evidence>
<evidence type="ECO:0000256" key="2">
    <source>
        <dbReference type="SAM" id="Phobius"/>
    </source>
</evidence>
<sequence>MMFLQQLVLLAAAVGFVRPVAAQSSTKTEKSTVWLPPRSTRAGENIYASVITAAPSSTEFLLACTSNFRSAASCSQFSGVTLTYGNSTMKIGFRSETFDCTRGSTARCSVGGANNAAAAETVLSSSESASWSTAITIIAGHDKLSSAKSKTSSTSTTPASAATSTAAANGVCKRATTGDEVDVDGGTTSATKPKNSHNNGDDGCSGASGSFAGLPTIMAGVALVVGVAVTIYL</sequence>
<reference evidence="4" key="1">
    <citation type="submission" date="2023-02" db="EMBL/GenBank/DDBJ databases">
        <title>Colletotrichum kahawae CIFC_Que2 genome sequencing and assembly.</title>
        <authorList>
            <person name="Baroncelli R."/>
        </authorList>
    </citation>
    <scope>NUCLEOTIDE SEQUENCE</scope>
    <source>
        <strain evidence="4">CIFC_Que2</strain>
    </source>
</reference>
<keyword evidence="2" id="KW-0472">Membrane</keyword>
<evidence type="ECO:0000256" key="3">
    <source>
        <dbReference type="SAM" id="SignalP"/>
    </source>
</evidence>
<feature type="signal peptide" evidence="3">
    <location>
        <begin position="1"/>
        <end position="22"/>
    </location>
</feature>
<proteinExistence type="predicted"/>
<protein>
    <recommendedName>
        <fullName evidence="6">GPI anchored protein</fullName>
    </recommendedName>
</protein>